<keyword evidence="1" id="KW-1133">Transmembrane helix</keyword>
<reference evidence="3" key="1">
    <citation type="journal article" date="2019" name="Int. J. Syst. Evol. Microbiol.">
        <title>The Global Catalogue of Microorganisms (GCM) 10K type strain sequencing project: providing services to taxonomists for standard genome sequencing and annotation.</title>
        <authorList>
            <consortium name="The Broad Institute Genomics Platform"/>
            <consortium name="The Broad Institute Genome Sequencing Center for Infectious Disease"/>
            <person name="Wu L."/>
            <person name="Ma J."/>
        </authorList>
    </citation>
    <scope>NUCLEOTIDE SEQUENCE [LARGE SCALE GENOMIC DNA]</scope>
    <source>
        <strain evidence="3">JCM 18303</strain>
    </source>
</reference>
<evidence type="ECO:0000313" key="3">
    <source>
        <dbReference type="Proteomes" id="UP001428817"/>
    </source>
</evidence>
<feature type="transmembrane region" description="Helical" evidence="1">
    <location>
        <begin position="80"/>
        <end position="102"/>
    </location>
</feature>
<gene>
    <name evidence="2" type="ORF">GCM10023321_08950</name>
</gene>
<feature type="transmembrane region" description="Helical" evidence="1">
    <location>
        <begin position="46"/>
        <end position="68"/>
    </location>
</feature>
<dbReference type="RefSeq" id="WP_185064827.1">
    <property type="nucleotide sequence ID" value="NZ_BAABJP010000003.1"/>
</dbReference>
<dbReference type="Proteomes" id="UP001428817">
    <property type="component" value="Unassembled WGS sequence"/>
</dbReference>
<keyword evidence="1" id="KW-0812">Transmembrane</keyword>
<keyword evidence="1" id="KW-0472">Membrane</keyword>
<accession>A0ABP9PPL5</accession>
<name>A0ABP9PPL5_9PSEU</name>
<dbReference type="EMBL" id="BAABJP010000003">
    <property type="protein sequence ID" value="GAA5147735.1"/>
    <property type="molecule type" value="Genomic_DNA"/>
</dbReference>
<comment type="caution">
    <text evidence="2">The sequence shown here is derived from an EMBL/GenBank/DDBJ whole genome shotgun (WGS) entry which is preliminary data.</text>
</comment>
<evidence type="ECO:0000313" key="2">
    <source>
        <dbReference type="EMBL" id="GAA5147735.1"/>
    </source>
</evidence>
<feature type="transmembrane region" description="Helical" evidence="1">
    <location>
        <begin position="6"/>
        <end position="26"/>
    </location>
</feature>
<protein>
    <recommendedName>
        <fullName evidence="4">Integral membrane protein</fullName>
    </recommendedName>
</protein>
<organism evidence="2 3">
    <name type="scientific">Pseudonocardia eucalypti</name>
    <dbReference type="NCBI Taxonomy" id="648755"/>
    <lineage>
        <taxon>Bacteria</taxon>
        <taxon>Bacillati</taxon>
        <taxon>Actinomycetota</taxon>
        <taxon>Actinomycetes</taxon>
        <taxon>Pseudonocardiales</taxon>
        <taxon>Pseudonocardiaceae</taxon>
        <taxon>Pseudonocardia</taxon>
    </lineage>
</organism>
<sequence length="125" mass="13294">MDIDLVSYFAVLIAGAALTAGVGVILRRSGQSILEEEYPADRAAGLTKLVVVGFQLATFGVLALISTVNVPVDGFAQTVVTKLGVVLLILGVAYGLTLRVLARLRDSHHRAQLDEDFQAAMRARS</sequence>
<proteinExistence type="predicted"/>
<keyword evidence="3" id="KW-1185">Reference proteome</keyword>
<evidence type="ECO:0008006" key="4">
    <source>
        <dbReference type="Google" id="ProtNLM"/>
    </source>
</evidence>
<evidence type="ECO:0000256" key="1">
    <source>
        <dbReference type="SAM" id="Phobius"/>
    </source>
</evidence>